<gene>
    <name evidence="1" type="ORF">HLB23_28710</name>
</gene>
<name>A0A849CEJ3_9NOCA</name>
<dbReference type="RefSeq" id="WP_067521893.1">
    <property type="nucleotide sequence ID" value="NZ_JABELX010000011.1"/>
</dbReference>
<sequence>MIDTLSRTDYEHERHFGSAGPVSHLDTKTIDAWRASEPRWSGKYWLFVRGEDGVWSLHPINVTTRDKKK</sequence>
<reference evidence="1 2" key="1">
    <citation type="submission" date="2020-05" db="EMBL/GenBank/DDBJ databases">
        <title>MicrobeNet Type strains.</title>
        <authorList>
            <person name="Nicholson A.C."/>
        </authorList>
    </citation>
    <scope>NUCLEOTIDE SEQUENCE [LARGE SCALE GENOMIC DNA]</scope>
    <source>
        <strain evidence="1 2">JCM 3224</strain>
    </source>
</reference>
<organism evidence="1 2">
    <name type="scientific">Nocardia uniformis</name>
    <dbReference type="NCBI Taxonomy" id="53432"/>
    <lineage>
        <taxon>Bacteria</taxon>
        <taxon>Bacillati</taxon>
        <taxon>Actinomycetota</taxon>
        <taxon>Actinomycetes</taxon>
        <taxon>Mycobacteriales</taxon>
        <taxon>Nocardiaceae</taxon>
        <taxon>Nocardia</taxon>
    </lineage>
</organism>
<keyword evidence="2" id="KW-1185">Reference proteome</keyword>
<dbReference type="AlphaFoldDB" id="A0A849CEJ3"/>
<dbReference type="Proteomes" id="UP000586827">
    <property type="component" value="Unassembled WGS sequence"/>
</dbReference>
<comment type="caution">
    <text evidence="1">The sequence shown here is derived from an EMBL/GenBank/DDBJ whole genome shotgun (WGS) entry which is preliminary data.</text>
</comment>
<evidence type="ECO:0000313" key="1">
    <source>
        <dbReference type="EMBL" id="NNH73789.1"/>
    </source>
</evidence>
<accession>A0A849CEJ3</accession>
<protein>
    <submittedName>
        <fullName evidence="1">Uncharacterized protein</fullName>
    </submittedName>
</protein>
<evidence type="ECO:0000313" key="2">
    <source>
        <dbReference type="Proteomes" id="UP000586827"/>
    </source>
</evidence>
<dbReference type="EMBL" id="JABELX010000011">
    <property type="protein sequence ID" value="NNH73789.1"/>
    <property type="molecule type" value="Genomic_DNA"/>
</dbReference>
<proteinExistence type="predicted"/>